<sequence length="137" mass="15637">MRGDLRLRVELRNWIGMWVSAGERSTAWIDVSADAGVTYIWTQATPATTSFEGMYQEAASGLRRRFIPKDIGEYRRWRRSHLYTDNETSTSRHPSSIQPSALRSPIHDMLPTALSDLRVIRPVNIIPTSCAQFRIST</sequence>
<protein>
    <submittedName>
        <fullName evidence="1">Uncharacterized protein</fullName>
    </submittedName>
</protein>
<dbReference type="Proteomes" id="UP000054279">
    <property type="component" value="Unassembled WGS sequence"/>
</dbReference>
<evidence type="ECO:0000313" key="2">
    <source>
        <dbReference type="Proteomes" id="UP000054279"/>
    </source>
</evidence>
<name>A0A0C9VUP0_SPHS4</name>
<reference evidence="1 2" key="1">
    <citation type="submission" date="2014-06" db="EMBL/GenBank/DDBJ databases">
        <title>Evolutionary Origins and Diversification of the Mycorrhizal Mutualists.</title>
        <authorList>
            <consortium name="DOE Joint Genome Institute"/>
            <consortium name="Mycorrhizal Genomics Consortium"/>
            <person name="Kohler A."/>
            <person name="Kuo A."/>
            <person name="Nagy L.G."/>
            <person name="Floudas D."/>
            <person name="Copeland A."/>
            <person name="Barry K.W."/>
            <person name="Cichocki N."/>
            <person name="Veneault-Fourrey C."/>
            <person name="LaButti K."/>
            <person name="Lindquist E.A."/>
            <person name="Lipzen A."/>
            <person name="Lundell T."/>
            <person name="Morin E."/>
            <person name="Murat C."/>
            <person name="Riley R."/>
            <person name="Ohm R."/>
            <person name="Sun H."/>
            <person name="Tunlid A."/>
            <person name="Henrissat B."/>
            <person name="Grigoriev I.V."/>
            <person name="Hibbett D.S."/>
            <person name="Martin F."/>
        </authorList>
    </citation>
    <scope>NUCLEOTIDE SEQUENCE [LARGE SCALE GENOMIC DNA]</scope>
    <source>
        <strain evidence="1 2">SS14</strain>
    </source>
</reference>
<gene>
    <name evidence="1" type="ORF">M422DRAFT_254703</name>
</gene>
<dbReference type="EMBL" id="KN837131">
    <property type="protein sequence ID" value="KIJ42295.1"/>
    <property type="molecule type" value="Genomic_DNA"/>
</dbReference>
<evidence type="ECO:0000313" key="1">
    <source>
        <dbReference type="EMBL" id="KIJ42295.1"/>
    </source>
</evidence>
<organism evidence="1 2">
    <name type="scientific">Sphaerobolus stellatus (strain SS14)</name>
    <dbReference type="NCBI Taxonomy" id="990650"/>
    <lineage>
        <taxon>Eukaryota</taxon>
        <taxon>Fungi</taxon>
        <taxon>Dikarya</taxon>
        <taxon>Basidiomycota</taxon>
        <taxon>Agaricomycotina</taxon>
        <taxon>Agaricomycetes</taxon>
        <taxon>Phallomycetidae</taxon>
        <taxon>Geastrales</taxon>
        <taxon>Sphaerobolaceae</taxon>
        <taxon>Sphaerobolus</taxon>
    </lineage>
</organism>
<dbReference type="AlphaFoldDB" id="A0A0C9VUP0"/>
<proteinExistence type="predicted"/>
<keyword evidence="2" id="KW-1185">Reference proteome</keyword>
<dbReference type="HOGENOM" id="CLU_1982992_0_0_1"/>
<accession>A0A0C9VUP0</accession>